<feature type="region of interest" description="Disordered" evidence="11">
    <location>
        <begin position="776"/>
        <end position="892"/>
    </location>
</feature>
<evidence type="ECO:0000256" key="5">
    <source>
        <dbReference type="ARBA" id="ARBA00022763"/>
    </source>
</evidence>
<feature type="region of interest" description="Disordered" evidence="11">
    <location>
        <begin position="551"/>
        <end position="583"/>
    </location>
</feature>
<evidence type="ECO:0000256" key="9">
    <source>
        <dbReference type="ARBA" id="ARBA00023242"/>
    </source>
</evidence>
<dbReference type="CDD" id="cd03285">
    <property type="entry name" value="ABC_MSH2_euk"/>
    <property type="match status" value="1"/>
</dbReference>
<dbReference type="OrthoDB" id="121051at2759"/>
<feature type="compositionally biased region" description="Polar residues" evidence="11">
    <location>
        <begin position="388"/>
        <end position="415"/>
    </location>
</feature>
<sequence>MSVTPLRPALTPVRPSSRAASNPQSPLVLSVAERMGGSGSASSSVSTASPYSKQDQIIHRCYIKTVGVLVEGRLTHYGATAAKGEKRKDKWFNLTIPEVDLHKADLRIYQSVSSYQPMPRSSLPAAADADTCTIPPLLVAFILDTSDLPNGQALLWNRDAGKVPIDMGLLGSTKGKGKEKERRTGIVLERWTLRASTSPTDQPSTSQLPPHTAYRLGVTHFRALHSLVRLMPAYRFSRRLRRANNGLRMGIKLWGPEGYPNSAEGLAEAWEVMERGLLGLDVGLEQLVPGEQVEPEERQTYDLPALDLFGVRYSLGVEYRSEVEFHVEDMESVLSEKFVDMEEDWFTPTVARHRMEEEARAAEAKPVRKPAASTAVMANPSPIPPRQQPASIGSFRSSLSRPVGSRLSSGTTTLGPANRPGPGSQGGDRWGALGEGLPFAGAGSALATGDSQTKEPTSPSIAQSGAAVTARRLSGHSIHPFALSSSPSTSLLRSTPPGVQQPSPVTHQRPSLPGSKPSSVGRTSSFLSQSGRSFTHAQLANMYPGSASPPVTGIMTGLGTGASPTTQSPVSPSSLSFSKQPVQRSLSGRPSYVAAGSSPFIPGSLERDATILAPSPGAPPQIIKRYSSSYSQRQGRLAGSAGSGPPLAPGSQGSSGEGTSFPGSVGQGLLRRTSTRMSSESGLRHSVERTTPGPDDDDIQAFLKTLDALPQPPLVAAQAAQASRSHLPSTSSSLSNTSGPLSPSMQASSSPNAGRAPMTRAQVNDALARMMGSFTLQSNPPVTASRSGSHSPLPQTTTPTTATSSSGNTPSVGLLTASRPLSAARRISSGDSDPPKPPPFRRQTSGPRPSSVKTGSPLARDALSGQTVEVSPRSAQVCTARSLPGSGTAPLVDDAPMPLPIAGIDVPLPPSGVLSPQTTGGTSNTSRRGPVLLRGGFGEQRGSSSKASTSSSPSHSPIRDFARLNHREARGVSQGERQAEEELGAWTGRQGRYRPMSAVAANMGAGFGPAGAESRGGSSASRTGKLERRTAPSSLGADARGQEEDEDEAEGTEGSPNMPMYGNESVSAPKPQFEMDKEAEDRFCRFVERMPKGPDGTVRLFDRGDYFSAHGPDALLVAHQVFKTTNVIKYLGSGSSSSSSSTSPRGLPSVTISMALTKAFLRECLTTKQMRVEVYAPEEGVAGRKNNARWELARTASPGNISQLEDLLFSHTDLLSNAVSMAIRLQVKEGGRTVGAAYVDVQEKLIGVAEYVDDDNFGNTESLLIQLGVKECIIQADDKRGDHELTKLRTLIERCGVIVTERKGADFHVKNVEQDLGRLLEASDYGVALPEFDLKIAMSALAALILYLSLLSDLSLQNQFRLHHHDLAQYMKLDASALKALNLMPNPQELGGNKNMSLFGLLNRCKTSQGQRLLGRWLKQPLVNLHEIKQRQSIVEAFFDDSITRRDLQDAHLKMMPDFHRISKRFHRGVASLEDVVRVYQAVQALSKMIDCLDNINPSSLEAKQLIEEVYLKSLREHREQLETYSSMVEDTIDLDELQNHNYVLLPTLDNDLARFRDELVATRDQLDAEHRRVGEDLGVDIEKKLHLENHQVYKYSFRITKAEAGLIRNKKQYIDLATQKSGSIFTTSRLRDLSDEFHRLQDEYEKKQRHLVKEVVAIASSYTPVLEVLDHLIAAIDVTVSFAHVSASAPIAYVKPTLHEKGSGDVVVRGARHPCLEVQDDIEFISNDHEMRKDSSEFIILTGPNMGGKSTYIRQIGVIALMAQVGCFVPADEAELPIFDCILARVGAGDSQLKGVSTFMAEMLETATILKSATKDSLIIIDELGRGTSTYDGFGLAWAISEYIAQQIRCFCLFATHFHELTTLDQNLGYVKNLHVEALVSQRKPQDEEEKAGKQDRDITLLYKVKEGICDQSFGIHVAELANFPESVVKLAKRKAEELEDFGEGAADTVFAKHTKLETDQGTQLVKEFLDAWKGRIGQSGAGGGEDEAMMDEDAQVEELRKVAEEFREKFEASPWIKSLLEGF</sequence>
<feature type="region of interest" description="Disordered" evidence="11">
    <location>
        <begin position="969"/>
        <end position="988"/>
    </location>
</feature>
<protein>
    <recommendedName>
        <fullName evidence="10">Autophagy-related protein 13</fullName>
    </recommendedName>
</protein>
<dbReference type="GO" id="GO:1990316">
    <property type="term" value="C:Atg1/ULK1 kinase complex"/>
    <property type="evidence" value="ECO:0007669"/>
    <property type="project" value="InterPro"/>
</dbReference>
<keyword evidence="8" id="KW-0234">DNA repair</keyword>
<feature type="compositionally biased region" description="Polar residues" evidence="11">
    <location>
        <begin position="516"/>
        <end position="526"/>
    </location>
</feature>
<keyword evidence="10" id="KW-0072">Autophagy</keyword>
<feature type="compositionally biased region" description="Low complexity" evidence="11">
    <location>
        <begin position="483"/>
        <end position="497"/>
    </location>
</feature>
<feature type="domain" description="DNA mismatch repair proteins mutS family" evidence="12">
    <location>
        <begin position="1818"/>
        <end position="1834"/>
    </location>
</feature>
<dbReference type="FunFam" id="1.10.1420.10:FF:000003">
    <property type="entry name" value="DNA mismatch repair protein"/>
    <property type="match status" value="1"/>
</dbReference>
<keyword evidence="4" id="KW-0547">Nucleotide-binding</keyword>
<dbReference type="InterPro" id="IPR018731">
    <property type="entry name" value="Atg13_N"/>
</dbReference>
<dbReference type="Gene3D" id="1.10.1420.10">
    <property type="match status" value="2"/>
</dbReference>
<dbReference type="InterPro" id="IPR007695">
    <property type="entry name" value="DNA_mismatch_repair_MutS-lik_N"/>
</dbReference>
<dbReference type="STRING" id="1890683.A0A427Y254"/>
<dbReference type="GO" id="GO:0005524">
    <property type="term" value="F:ATP binding"/>
    <property type="evidence" value="ECO:0007669"/>
    <property type="project" value="UniProtKB-KW"/>
</dbReference>
<proteinExistence type="inferred from homology"/>
<name>A0A427Y254_9TREE</name>
<dbReference type="Pfam" id="PF10033">
    <property type="entry name" value="ATG13"/>
    <property type="match status" value="1"/>
</dbReference>
<dbReference type="Pfam" id="PF01624">
    <property type="entry name" value="MutS_I"/>
    <property type="match status" value="1"/>
</dbReference>
<evidence type="ECO:0000313" key="14">
    <source>
        <dbReference type="Proteomes" id="UP000279259"/>
    </source>
</evidence>
<organism evidence="13 14">
    <name type="scientific">Saitozyma podzolica</name>
    <dbReference type="NCBI Taxonomy" id="1890683"/>
    <lineage>
        <taxon>Eukaryota</taxon>
        <taxon>Fungi</taxon>
        <taxon>Dikarya</taxon>
        <taxon>Basidiomycota</taxon>
        <taxon>Agaricomycotina</taxon>
        <taxon>Tremellomycetes</taxon>
        <taxon>Tremellales</taxon>
        <taxon>Trimorphomycetaceae</taxon>
        <taxon>Saitozyma</taxon>
    </lineage>
</organism>
<feature type="region of interest" description="Disordered" evidence="11">
    <location>
        <begin position="1"/>
        <end position="25"/>
    </location>
</feature>
<dbReference type="FunFam" id="3.40.1170.10:FF:000003">
    <property type="entry name" value="DNA mismatch repair protein"/>
    <property type="match status" value="1"/>
</dbReference>
<keyword evidence="5" id="KW-0227">DNA damage</keyword>
<evidence type="ECO:0000313" key="13">
    <source>
        <dbReference type="EMBL" id="RSH85214.1"/>
    </source>
</evidence>
<evidence type="ECO:0000256" key="3">
    <source>
        <dbReference type="ARBA" id="ARBA00006271"/>
    </source>
</evidence>
<dbReference type="InterPro" id="IPR007861">
    <property type="entry name" value="DNA_mismatch_repair_MutS_clamp"/>
</dbReference>
<dbReference type="InterPro" id="IPR007860">
    <property type="entry name" value="DNA_mmatch_repair_MutS_con_dom"/>
</dbReference>
<keyword evidence="7" id="KW-0238">DNA-binding</keyword>
<feature type="compositionally biased region" description="Polar residues" evidence="11">
    <location>
        <begin position="842"/>
        <end position="854"/>
    </location>
</feature>
<dbReference type="Pfam" id="PF05188">
    <property type="entry name" value="MutS_II"/>
    <property type="match status" value="1"/>
</dbReference>
<dbReference type="InterPro" id="IPR032642">
    <property type="entry name" value="Msh2_ATP-bd"/>
</dbReference>
<dbReference type="Gene3D" id="3.40.1170.10">
    <property type="entry name" value="DNA repair protein MutS, domain I"/>
    <property type="match status" value="1"/>
</dbReference>
<comment type="caution">
    <text evidence="13">The sequence shown here is derived from an EMBL/GenBank/DDBJ whole genome shotgun (WGS) entry which is preliminary data.</text>
</comment>
<dbReference type="GO" id="GO:0006312">
    <property type="term" value="P:mitotic recombination"/>
    <property type="evidence" value="ECO:0007669"/>
    <property type="project" value="TreeGrafter"/>
</dbReference>
<dbReference type="SUPFAM" id="SSF52540">
    <property type="entry name" value="P-loop containing nucleoside triphosphate hydrolases"/>
    <property type="match status" value="1"/>
</dbReference>
<feature type="compositionally biased region" description="Basic and acidic residues" evidence="11">
    <location>
        <begin position="356"/>
        <end position="366"/>
    </location>
</feature>
<evidence type="ECO:0000256" key="7">
    <source>
        <dbReference type="ARBA" id="ARBA00023125"/>
    </source>
</evidence>
<keyword evidence="6" id="KW-0067">ATP-binding</keyword>
<dbReference type="PROSITE" id="PS00486">
    <property type="entry name" value="DNA_MISMATCH_REPAIR_2"/>
    <property type="match status" value="1"/>
</dbReference>
<dbReference type="InterPro" id="IPR007696">
    <property type="entry name" value="DNA_mismatch_repair_MutS_core"/>
</dbReference>
<feature type="compositionally biased region" description="Low complexity" evidence="11">
    <location>
        <begin position="1010"/>
        <end position="1021"/>
    </location>
</feature>
<dbReference type="Proteomes" id="UP000279259">
    <property type="component" value="Unassembled WGS sequence"/>
</dbReference>
<dbReference type="PANTHER" id="PTHR11361">
    <property type="entry name" value="DNA MISMATCH REPAIR PROTEIN MUTS FAMILY MEMBER"/>
    <property type="match status" value="1"/>
</dbReference>
<dbReference type="InterPro" id="IPR036570">
    <property type="entry name" value="HORMA_dom_sf"/>
</dbReference>
<dbReference type="InterPro" id="IPR036678">
    <property type="entry name" value="MutS_con_dom_sf"/>
</dbReference>
<feature type="compositionally biased region" description="Low complexity" evidence="11">
    <location>
        <begin position="918"/>
        <end position="929"/>
    </location>
</feature>
<dbReference type="FunFam" id="3.40.50.300:FF:000925">
    <property type="entry name" value="DNA mismatch repair protein MSH2"/>
    <property type="match status" value="1"/>
</dbReference>
<feature type="compositionally biased region" description="Polar residues" evidence="11">
    <location>
        <begin position="864"/>
        <end position="879"/>
    </location>
</feature>
<reference evidence="13 14" key="1">
    <citation type="submission" date="2018-11" db="EMBL/GenBank/DDBJ databases">
        <title>Genome sequence of Saitozyma podzolica DSM 27192.</title>
        <authorList>
            <person name="Aliyu H."/>
            <person name="Gorte O."/>
            <person name="Ochsenreither K."/>
        </authorList>
    </citation>
    <scope>NUCLEOTIDE SEQUENCE [LARGE SCALE GENOMIC DNA]</scope>
    <source>
        <strain evidence="13 14">DSM 27192</strain>
    </source>
</reference>
<dbReference type="SMART" id="SM00533">
    <property type="entry name" value="MUTSd"/>
    <property type="match status" value="1"/>
</dbReference>
<dbReference type="Gene3D" id="3.30.900.10">
    <property type="entry name" value="HORMA domain"/>
    <property type="match status" value="1"/>
</dbReference>
<comment type="subcellular location">
    <subcellularLocation>
        <location evidence="1">Nucleus</location>
    </subcellularLocation>
</comment>
<dbReference type="Pfam" id="PF00488">
    <property type="entry name" value="MutS_V"/>
    <property type="match status" value="1"/>
</dbReference>
<keyword evidence="9" id="KW-0539">Nucleus</keyword>
<dbReference type="FunFam" id="3.30.420.110:FF:000002">
    <property type="entry name" value="DNA mismatch repair protein"/>
    <property type="match status" value="1"/>
</dbReference>
<evidence type="ECO:0000256" key="4">
    <source>
        <dbReference type="ARBA" id="ARBA00022741"/>
    </source>
</evidence>
<gene>
    <name evidence="13" type="primary">MSH2</name>
    <name evidence="13" type="ORF">EHS25_005021</name>
</gene>
<dbReference type="Pfam" id="PF05192">
    <property type="entry name" value="MutS_III"/>
    <property type="match status" value="1"/>
</dbReference>
<evidence type="ECO:0000259" key="12">
    <source>
        <dbReference type="PROSITE" id="PS00486"/>
    </source>
</evidence>
<keyword evidence="14" id="KW-1185">Reference proteome</keyword>
<dbReference type="SMART" id="SM00534">
    <property type="entry name" value="MUTSac"/>
    <property type="match status" value="1"/>
</dbReference>
<dbReference type="EMBL" id="RSCD01000021">
    <property type="protein sequence ID" value="RSH85214.1"/>
    <property type="molecule type" value="Genomic_DNA"/>
</dbReference>
<comment type="similarity">
    <text evidence="2 10">Belongs to the ATG13 family. Fungi subfamily.</text>
</comment>
<dbReference type="GO" id="GO:0006298">
    <property type="term" value="P:mismatch repair"/>
    <property type="evidence" value="ECO:0007669"/>
    <property type="project" value="InterPro"/>
</dbReference>
<dbReference type="GO" id="GO:0006914">
    <property type="term" value="P:autophagy"/>
    <property type="evidence" value="ECO:0007669"/>
    <property type="project" value="UniProtKB-KW"/>
</dbReference>
<dbReference type="GO" id="GO:0051053">
    <property type="term" value="P:negative regulation of DNA metabolic process"/>
    <property type="evidence" value="ECO:0007669"/>
    <property type="project" value="UniProtKB-ARBA"/>
</dbReference>
<feature type="region of interest" description="Disordered" evidence="11">
    <location>
        <begin position="629"/>
        <end position="699"/>
    </location>
</feature>
<evidence type="ECO:0000256" key="11">
    <source>
        <dbReference type="SAM" id="MobiDB-lite"/>
    </source>
</evidence>
<dbReference type="InterPro" id="IPR027417">
    <property type="entry name" value="P-loop_NTPase"/>
</dbReference>
<accession>A0A427Y254</accession>
<feature type="compositionally biased region" description="Low complexity" evidence="11">
    <location>
        <begin position="715"/>
        <end position="744"/>
    </location>
</feature>
<feature type="region of interest" description="Disordered" evidence="11">
    <location>
        <begin position="356"/>
        <end position="526"/>
    </location>
</feature>
<dbReference type="InterPro" id="IPR036187">
    <property type="entry name" value="DNA_mismatch_repair_MutS_sf"/>
</dbReference>
<feature type="compositionally biased region" description="Low complexity" evidence="11">
    <location>
        <begin position="789"/>
        <end position="811"/>
    </location>
</feature>
<evidence type="ECO:0000256" key="10">
    <source>
        <dbReference type="RuleBase" id="RU361214"/>
    </source>
</evidence>
<dbReference type="PANTHER" id="PTHR11361:SF35">
    <property type="entry name" value="DNA MISMATCH REPAIR PROTEIN MSH2"/>
    <property type="match status" value="1"/>
</dbReference>
<dbReference type="GO" id="GO:0140664">
    <property type="term" value="F:ATP-dependent DNA damage sensor activity"/>
    <property type="evidence" value="ECO:0007669"/>
    <property type="project" value="InterPro"/>
</dbReference>
<evidence type="ECO:0000256" key="2">
    <source>
        <dbReference type="ARBA" id="ARBA00005246"/>
    </source>
</evidence>
<feature type="compositionally biased region" description="Polar residues" evidence="11">
    <location>
        <begin position="498"/>
        <end position="509"/>
    </location>
</feature>
<dbReference type="Gene3D" id="3.40.50.300">
    <property type="entry name" value="P-loop containing nucleotide triphosphate hydrolases"/>
    <property type="match status" value="1"/>
</dbReference>
<evidence type="ECO:0000256" key="6">
    <source>
        <dbReference type="ARBA" id="ARBA00022840"/>
    </source>
</evidence>
<dbReference type="GO" id="GO:0032301">
    <property type="term" value="C:MutSalpha complex"/>
    <property type="evidence" value="ECO:0007669"/>
    <property type="project" value="TreeGrafter"/>
</dbReference>
<feature type="region of interest" description="Disordered" evidence="11">
    <location>
        <begin position="908"/>
        <end position="963"/>
    </location>
</feature>
<feature type="compositionally biased region" description="Polar residues" evidence="11">
    <location>
        <begin position="776"/>
        <end position="788"/>
    </location>
</feature>
<feature type="compositionally biased region" description="Low complexity" evidence="11">
    <location>
        <begin position="943"/>
        <end position="956"/>
    </location>
</feature>
<dbReference type="SUPFAM" id="SSF48334">
    <property type="entry name" value="DNA repair protein MutS, domain III"/>
    <property type="match status" value="1"/>
</dbReference>
<feature type="compositionally biased region" description="Low complexity" evidence="11">
    <location>
        <begin position="563"/>
        <end position="582"/>
    </location>
</feature>
<comment type="similarity">
    <text evidence="3">Belongs to the DNA mismatch repair MutS family.</text>
</comment>
<dbReference type="InterPro" id="IPR045076">
    <property type="entry name" value="MutS"/>
</dbReference>
<dbReference type="Gene3D" id="3.30.420.110">
    <property type="entry name" value="MutS, connector domain"/>
    <property type="match status" value="1"/>
</dbReference>
<dbReference type="GO" id="GO:0030983">
    <property type="term" value="F:mismatched DNA binding"/>
    <property type="evidence" value="ECO:0007669"/>
    <property type="project" value="InterPro"/>
</dbReference>
<feature type="compositionally biased region" description="Polar residues" evidence="11">
    <location>
        <begin position="449"/>
        <end position="463"/>
    </location>
</feature>
<feature type="region of interest" description="Disordered" evidence="11">
    <location>
        <begin position="1008"/>
        <end position="1069"/>
    </location>
</feature>
<evidence type="ECO:0000256" key="1">
    <source>
        <dbReference type="ARBA" id="ARBA00004123"/>
    </source>
</evidence>
<dbReference type="InterPro" id="IPR016151">
    <property type="entry name" value="DNA_mismatch_repair_MutS_N"/>
</dbReference>
<evidence type="ECO:0000256" key="8">
    <source>
        <dbReference type="ARBA" id="ARBA00023204"/>
    </source>
</evidence>
<dbReference type="InterPro" id="IPR000432">
    <property type="entry name" value="DNA_mismatch_repair_MutS_C"/>
</dbReference>
<feature type="region of interest" description="Disordered" evidence="11">
    <location>
        <begin position="715"/>
        <end position="757"/>
    </location>
</feature>
<dbReference type="Pfam" id="PF05190">
    <property type="entry name" value="MutS_IV"/>
    <property type="match status" value="1"/>
</dbReference>
<feature type="compositionally biased region" description="Low complexity" evidence="11">
    <location>
        <begin position="629"/>
        <end position="654"/>
    </location>
</feature>